<proteinExistence type="predicted"/>
<dbReference type="Pfam" id="PF01261">
    <property type="entry name" value="AP_endonuc_2"/>
    <property type="match status" value="1"/>
</dbReference>
<name>A0A2I8VMC9_9EURY</name>
<dbReference type="SUPFAM" id="SSF51658">
    <property type="entry name" value="Xylose isomerase-like"/>
    <property type="match status" value="1"/>
</dbReference>
<protein>
    <submittedName>
        <fullName evidence="2">Sugar phosphate isomerase/epimerase</fullName>
    </submittedName>
</protein>
<dbReference type="KEGG" id="srub:C2R22_16705"/>
<dbReference type="GO" id="GO:0016853">
    <property type="term" value="F:isomerase activity"/>
    <property type="evidence" value="ECO:0007669"/>
    <property type="project" value="UniProtKB-KW"/>
</dbReference>
<keyword evidence="3" id="KW-1185">Reference proteome</keyword>
<dbReference type="PANTHER" id="PTHR12110">
    <property type="entry name" value="HYDROXYPYRUVATE ISOMERASE"/>
    <property type="match status" value="1"/>
</dbReference>
<feature type="domain" description="Xylose isomerase-like TIM barrel" evidence="1">
    <location>
        <begin position="31"/>
        <end position="230"/>
    </location>
</feature>
<dbReference type="InterPro" id="IPR036237">
    <property type="entry name" value="Xyl_isomerase-like_sf"/>
</dbReference>
<dbReference type="OrthoDB" id="165864at2157"/>
<organism evidence="2 3">
    <name type="scientific">Salinigranum rubrum</name>
    <dbReference type="NCBI Taxonomy" id="755307"/>
    <lineage>
        <taxon>Archaea</taxon>
        <taxon>Methanobacteriati</taxon>
        <taxon>Methanobacteriota</taxon>
        <taxon>Stenosarchaea group</taxon>
        <taxon>Halobacteria</taxon>
        <taxon>Halobacteriales</taxon>
        <taxon>Haloferacaceae</taxon>
        <taxon>Salinigranum</taxon>
    </lineage>
</organism>
<evidence type="ECO:0000313" key="2">
    <source>
        <dbReference type="EMBL" id="AUV83083.1"/>
    </source>
</evidence>
<dbReference type="Gene3D" id="3.20.20.150">
    <property type="entry name" value="Divalent-metal-dependent TIM barrel enzymes"/>
    <property type="match status" value="1"/>
</dbReference>
<reference evidence="2 3" key="1">
    <citation type="submission" date="2018-01" db="EMBL/GenBank/DDBJ databases">
        <title>Complete genome sequence of Salinigranum rubrum GX10T, an extremely halophilic archaeon isolated from a marine solar saltern.</title>
        <authorList>
            <person name="Han S."/>
        </authorList>
    </citation>
    <scope>NUCLEOTIDE SEQUENCE [LARGE SCALE GENOMIC DNA]</scope>
    <source>
        <strain evidence="2 3">GX10</strain>
    </source>
</reference>
<dbReference type="GeneID" id="35593767"/>
<dbReference type="PANTHER" id="PTHR12110:SF41">
    <property type="entry name" value="INOSOSE DEHYDRATASE"/>
    <property type="match status" value="1"/>
</dbReference>
<dbReference type="AlphaFoldDB" id="A0A2I8VMC9"/>
<evidence type="ECO:0000313" key="3">
    <source>
        <dbReference type="Proteomes" id="UP000236584"/>
    </source>
</evidence>
<dbReference type="EMBL" id="CP026309">
    <property type="protein sequence ID" value="AUV83083.1"/>
    <property type="molecule type" value="Genomic_DNA"/>
</dbReference>
<keyword evidence="2" id="KW-0413">Isomerase</keyword>
<dbReference type="RefSeq" id="WP_103426772.1">
    <property type="nucleotide sequence ID" value="NZ_CP026309.1"/>
</dbReference>
<sequence length="233" mass="24677">MQYATQLYTLRSLSPVDRCRPVVDAGFDGVELVGVDPPDGFADLGLDVAAAHVDVETLEADASTVLDRVRGVGTDTLVVPIVEEEAFAPARVGETAARLDALAARVADAGGRLLYHNHEFEFEAGTFERCVGATTTLGFELDVGWATAAGADPVSLVDRFGERMPVVHLKDVRVDDSAPRGGVPVDLGAGDVDLAGVLAAARKADVEWVVFEHDDPRDPDRTVRAAGDWLGLS</sequence>
<dbReference type="InterPro" id="IPR013022">
    <property type="entry name" value="Xyl_isomerase-like_TIM-brl"/>
</dbReference>
<evidence type="ECO:0000259" key="1">
    <source>
        <dbReference type="Pfam" id="PF01261"/>
    </source>
</evidence>
<gene>
    <name evidence="2" type="ORF">C2R22_16705</name>
</gene>
<accession>A0A2I8VMC9</accession>
<dbReference type="InterPro" id="IPR050312">
    <property type="entry name" value="IolE/XylAMocC-like"/>
</dbReference>
<dbReference type="Proteomes" id="UP000236584">
    <property type="component" value="Chromosome"/>
</dbReference>